<evidence type="ECO:0000256" key="4">
    <source>
        <dbReference type="ARBA" id="ARBA00022808"/>
    </source>
</evidence>
<reference evidence="9" key="1">
    <citation type="submission" date="2021-05" db="EMBL/GenBank/DDBJ databases">
        <title>Energy efficiency and biological interactions define the core microbiome of deep oligotrophic groundwater.</title>
        <authorList>
            <person name="Mehrshad M."/>
            <person name="Lopez-Fernandez M."/>
            <person name="Bell E."/>
            <person name="Bernier-Latmani R."/>
            <person name="Bertilsson S."/>
            <person name="Dopson M."/>
        </authorList>
    </citation>
    <scope>NUCLEOTIDE SEQUENCE</scope>
    <source>
        <strain evidence="9">Modern_marine.mb.64</strain>
    </source>
</reference>
<dbReference type="GO" id="GO:0008270">
    <property type="term" value="F:zinc ion binding"/>
    <property type="evidence" value="ECO:0007669"/>
    <property type="project" value="UniProtKB-UniRule"/>
</dbReference>
<proteinExistence type="inferred from homology"/>
<feature type="binding site" evidence="7">
    <location>
        <position position="157"/>
    </location>
    <ligand>
        <name>N-formimidoyl-L-glutamate</name>
        <dbReference type="ChEBI" id="CHEBI:58928"/>
    </ligand>
</feature>
<dbReference type="InterPro" id="IPR011059">
    <property type="entry name" value="Metal-dep_hydrolase_composite"/>
</dbReference>
<comment type="similarity">
    <text evidence="7">Belongs to the metallo-dependent hydrolases superfamily. HutI family.</text>
</comment>
<feature type="domain" description="Amidohydrolase-related" evidence="8">
    <location>
        <begin position="76"/>
        <end position="416"/>
    </location>
</feature>
<feature type="binding site" evidence="7">
    <location>
        <position position="335"/>
    </location>
    <ligand>
        <name>4-imidazolone-5-propanoate</name>
        <dbReference type="ChEBI" id="CHEBI:77893"/>
    </ligand>
</feature>
<protein>
    <recommendedName>
        <fullName evidence="1 7">Imidazolonepropionase</fullName>
        <ecNumber evidence="1 7">3.5.2.7</ecNumber>
    </recommendedName>
    <alternativeName>
        <fullName evidence="7">Imidazolone-5-propionate hydrolase</fullName>
    </alternativeName>
</protein>
<gene>
    <name evidence="7 9" type="primary">hutI</name>
    <name evidence="9" type="ORF">KJ970_10945</name>
</gene>
<evidence type="ECO:0000259" key="8">
    <source>
        <dbReference type="Pfam" id="PF01979"/>
    </source>
</evidence>
<feature type="binding site" evidence="7">
    <location>
        <position position="85"/>
    </location>
    <ligand>
        <name>Fe(3+)</name>
        <dbReference type="ChEBI" id="CHEBI:29034"/>
    </ligand>
</feature>
<dbReference type="Gene3D" id="3.20.20.140">
    <property type="entry name" value="Metal-dependent hydrolases"/>
    <property type="match status" value="1"/>
</dbReference>
<feature type="binding site" evidence="7">
    <location>
        <position position="330"/>
    </location>
    <ligand>
        <name>Zn(2+)</name>
        <dbReference type="ChEBI" id="CHEBI:29105"/>
    </ligand>
</feature>
<feature type="binding site" evidence="7">
    <location>
        <position position="87"/>
    </location>
    <ligand>
        <name>Fe(3+)</name>
        <dbReference type="ChEBI" id="CHEBI:29034"/>
    </ligand>
</feature>
<keyword evidence="3 7" id="KW-0378">Hydrolase</keyword>
<organism evidence="9 10">
    <name type="scientific">Eiseniibacteriota bacterium</name>
    <dbReference type="NCBI Taxonomy" id="2212470"/>
    <lineage>
        <taxon>Bacteria</taxon>
        <taxon>Candidatus Eiseniibacteriota</taxon>
    </lineage>
</organism>
<evidence type="ECO:0000256" key="5">
    <source>
        <dbReference type="ARBA" id="ARBA00022833"/>
    </source>
</evidence>
<comment type="subcellular location">
    <subcellularLocation>
        <location evidence="7">Cytoplasm</location>
    </subcellularLocation>
</comment>
<feature type="binding site" evidence="7">
    <location>
        <position position="258"/>
    </location>
    <ligand>
        <name>4-imidazolone-5-propanoate</name>
        <dbReference type="ChEBI" id="CHEBI:77893"/>
    </ligand>
</feature>
<evidence type="ECO:0000256" key="2">
    <source>
        <dbReference type="ARBA" id="ARBA00022723"/>
    </source>
</evidence>
<name>A0A948W3S8_UNCEI</name>
<evidence type="ECO:0000313" key="9">
    <source>
        <dbReference type="EMBL" id="MBU2691432.1"/>
    </source>
</evidence>
<dbReference type="SUPFAM" id="SSF51556">
    <property type="entry name" value="Metallo-dependent hydrolases"/>
    <property type="match status" value="1"/>
</dbReference>
<feature type="binding site" evidence="7">
    <location>
        <position position="87"/>
    </location>
    <ligand>
        <name>Zn(2+)</name>
        <dbReference type="ChEBI" id="CHEBI:29105"/>
    </ligand>
</feature>
<comment type="caution">
    <text evidence="9">The sequence shown here is derived from an EMBL/GenBank/DDBJ whole genome shotgun (WGS) entry which is preliminary data.</text>
</comment>
<comment type="pathway">
    <text evidence="7">Amino-acid degradation; L-histidine degradation into L-glutamate; N-formimidoyl-L-glutamate from L-histidine: step 3/3.</text>
</comment>
<evidence type="ECO:0000313" key="10">
    <source>
        <dbReference type="Proteomes" id="UP000777784"/>
    </source>
</evidence>
<feature type="binding site" evidence="7">
    <location>
        <position position="85"/>
    </location>
    <ligand>
        <name>Zn(2+)</name>
        <dbReference type="ChEBI" id="CHEBI:29105"/>
    </ligand>
</feature>
<dbReference type="GO" id="GO:0050480">
    <property type="term" value="F:imidazolonepropionase activity"/>
    <property type="evidence" value="ECO:0007669"/>
    <property type="project" value="UniProtKB-UniRule"/>
</dbReference>
<comment type="cofactor">
    <cofactor evidence="7">
        <name>Zn(2+)</name>
        <dbReference type="ChEBI" id="CHEBI:29105"/>
    </cofactor>
    <cofactor evidence="7">
        <name>Fe(3+)</name>
        <dbReference type="ChEBI" id="CHEBI:29034"/>
    </cofactor>
    <text evidence="7">Binds 1 zinc or iron ion per subunit.</text>
</comment>
<dbReference type="Proteomes" id="UP000777784">
    <property type="component" value="Unassembled WGS sequence"/>
</dbReference>
<dbReference type="FunFam" id="3.20.20.140:FF:000007">
    <property type="entry name" value="Imidazolonepropionase"/>
    <property type="match status" value="1"/>
</dbReference>
<evidence type="ECO:0000256" key="7">
    <source>
        <dbReference type="HAMAP-Rule" id="MF_00372"/>
    </source>
</evidence>
<dbReference type="Gene3D" id="2.30.40.10">
    <property type="entry name" value="Urease, subunit C, domain 1"/>
    <property type="match status" value="1"/>
</dbReference>
<keyword evidence="7" id="KW-0963">Cytoplasm</keyword>
<dbReference type="GO" id="GO:0005737">
    <property type="term" value="C:cytoplasm"/>
    <property type="evidence" value="ECO:0007669"/>
    <property type="project" value="UniProtKB-SubCell"/>
</dbReference>
<dbReference type="SUPFAM" id="SSF51338">
    <property type="entry name" value="Composite domain of metallo-dependent hydrolases"/>
    <property type="match status" value="1"/>
</dbReference>
<comment type="function">
    <text evidence="7">Catalyzes the hydrolytic cleavage of the carbon-nitrogen bond in imidazolone-5-propanoate to yield N-formimidoyl-L-glutamate. It is the third step in the universal histidine degradation pathway.</text>
</comment>
<dbReference type="GO" id="GO:0005506">
    <property type="term" value="F:iron ion binding"/>
    <property type="evidence" value="ECO:0007669"/>
    <property type="project" value="UniProtKB-UniRule"/>
</dbReference>
<dbReference type="NCBIfam" id="TIGR01224">
    <property type="entry name" value="hutI"/>
    <property type="match status" value="1"/>
</dbReference>
<feature type="binding site" evidence="7">
    <location>
        <position position="332"/>
    </location>
    <ligand>
        <name>N-formimidoyl-L-glutamate</name>
        <dbReference type="ChEBI" id="CHEBI:58928"/>
    </ligand>
</feature>
<dbReference type="InterPro" id="IPR006680">
    <property type="entry name" value="Amidohydro-rel"/>
</dbReference>
<dbReference type="EMBL" id="JAHJDP010000061">
    <property type="protein sequence ID" value="MBU2691432.1"/>
    <property type="molecule type" value="Genomic_DNA"/>
</dbReference>
<dbReference type="Pfam" id="PF01979">
    <property type="entry name" value="Amidohydro_1"/>
    <property type="match status" value="1"/>
</dbReference>
<dbReference type="PANTHER" id="PTHR42752">
    <property type="entry name" value="IMIDAZOLONEPROPIONASE"/>
    <property type="match status" value="1"/>
</dbReference>
<feature type="binding site" evidence="7">
    <location>
        <position position="255"/>
    </location>
    <ligand>
        <name>Zn(2+)</name>
        <dbReference type="ChEBI" id="CHEBI:29105"/>
    </ligand>
</feature>
<comment type="catalytic activity">
    <reaction evidence="7">
        <text>4-imidazolone-5-propanoate + H2O = N-formimidoyl-L-glutamate</text>
        <dbReference type="Rhea" id="RHEA:23660"/>
        <dbReference type="ChEBI" id="CHEBI:15377"/>
        <dbReference type="ChEBI" id="CHEBI:58928"/>
        <dbReference type="ChEBI" id="CHEBI:77893"/>
        <dbReference type="EC" id="3.5.2.7"/>
    </reaction>
</comment>
<dbReference type="GO" id="GO:0019556">
    <property type="term" value="P:L-histidine catabolic process to glutamate and formamide"/>
    <property type="evidence" value="ECO:0007669"/>
    <property type="project" value="UniProtKB-UniRule"/>
</dbReference>
<feature type="binding site" evidence="7">
    <location>
        <position position="255"/>
    </location>
    <ligand>
        <name>Fe(3+)</name>
        <dbReference type="ChEBI" id="CHEBI:29034"/>
    </ligand>
</feature>
<dbReference type="AlphaFoldDB" id="A0A948W3S8"/>
<feature type="binding site" evidence="7">
    <location>
        <position position="157"/>
    </location>
    <ligand>
        <name>4-imidazolone-5-propanoate</name>
        <dbReference type="ChEBI" id="CHEBI:77893"/>
    </ligand>
</feature>
<feature type="binding site" evidence="7">
    <location>
        <position position="334"/>
    </location>
    <ligand>
        <name>N-formimidoyl-L-glutamate</name>
        <dbReference type="ChEBI" id="CHEBI:58928"/>
    </ligand>
</feature>
<keyword evidence="2 7" id="KW-0479">Metal-binding</keyword>
<keyword evidence="6 7" id="KW-0408">Iron</keyword>
<dbReference type="EC" id="3.5.2.7" evidence="1 7"/>
<dbReference type="InterPro" id="IPR005920">
    <property type="entry name" value="HutI"/>
</dbReference>
<evidence type="ECO:0000256" key="6">
    <source>
        <dbReference type="ARBA" id="ARBA00023004"/>
    </source>
</evidence>
<feature type="binding site" evidence="7">
    <location>
        <position position="330"/>
    </location>
    <ligand>
        <name>Fe(3+)</name>
        <dbReference type="ChEBI" id="CHEBI:29034"/>
    </ligand>
</feature>
<dbReference type="InterPro" id="IPR032466">
    <property type="entry name" value="Metal_Hydrolase"/>
</dbReference>
<keyword evidence="5 7" id="KW-0862">Zinc</keyword>
<evidence type="ECO:0000256" key="3">
    <source>
        <dbReference type="ARBA" id="ARBA00022801"/>
    </source>
</evidence>
<dbReference type="HAMAP" id="MF_00372">
    <property type="entry name" value="HutI"/>
    <property type="match status" value="1"/>
</dbReference>
<accession>A0A948W3S8</accession>
<feature type="binding site" evidence="7">
    <location>
        <position position="94"/>
    </location>
    <ligand>
        <name>4-imidazolone-5-propanoate</name>
        <dbReference type="ChEBI" id="CHEBI:77893"/>
    </ligand>
</feature>
<feature type="binding site" evidence="7">
    <location>
        <position position="190"/>
    </location>
    <ligand>
        <name>4-imidazolone-5-propanoate</name>
        <dbReference type="ChEBI" id="CHEBI:77893"/>
    </ligand>
</feature>
<dbReference type="CDD" id="cd01296">
    <property type="entry name" value="Imidazolone-5PH"/>
    <property type="match status" value="1"/>
</dbReference>
<sequence length="427" mass="46397">MQDVDLLIRNAGQMAPLSDGEEGPLPGRRMDLWTLVKDGAIGVLKGRIVAVGETSDVLSRTRLQTGGVEVDASGCTVIPAFIDPHTHVLFAGSREWEFEERLRGRTYMEIAQAGGGIRSSVRMFRQTSDEEILRQSHRRIDRMIGLGTAVIEVKSGYALSVDQELRALRLIRKLAERVPVEIHATFMGAHEVPDEYRDRKSEYIDLVIHEMIPRVAEEGLAEFCDVFCEEGVFSVAESERILNAAARYGLRAKLHADELSPLGGAELAGKLRAVSADHLLHPSDNGLRAMKEGGVIPVLLPATSYSLHSKTYAPARRMIEMDLPVALATDCNPGSSMTESMPFVISLACLQMGLTPAEALSAATRNAAAALGIEKQAGSLAVGNKAHIQILDAPSYATLPYHIGVSHVRDLFIDGKGVFRDGQLISI</sequence>
<keyword evidence="4 7" id="KW-0369">Histidine metabolism</keyword>
<evidence type="ECO:0000256" key="1">
    <source>
        <dbReference type="ARBA" id="ARBA00012864"/>
    </source>
</evidence>
<dbReference type="PANTHER" id="PTHR42752:SF1">
    <property type="entry name" value="IMIDAZOLONEPROPIONASE-RELATED"/>
    <property type="match status" value="1"/>
</dbReference>